<evidence type="ECO:0000313" key="1">
    <source>
        <dbReference type="EMBL" id="GAA4160762.1"/>
    </source>
</evidence>
<dbReference type="Gene3D" id="3.40.50.1820">
    <property type="entry name" value="alpha/beta hydrolase"/>
    <property type="match status" value="1"/>
</dbReference>
<reference evidence="1" key="1">
    <citation type="journal article" date="2014" name="Int. J. Syst. Evol. Microbiol.">
        <title>Complete genome of a new Firmicutes species belonging to the dominant human colonic microbiota ('Ruminococcus bicirculans') reveals two chromosomes and a selective capacity to utilize plant glucans.</title>
        <authorList>
            <consortium name="NISC Comparative Sequencing Program"/>
            <person name="Wegmann U."/>
            <person name="Louis P."/>
            <person name="Goesmann A."/>
            <person name="Henrissat B."/>
            <person name="Duncan S.H."/>
            <person name="Flint H.J."/>
        </authorList>
    </citation>
    <scope>NUCLEOTIDE SEQUENCE</scope>
    <source>
        <strain evidence="1">JCM 17590</strain>
    </source>
</reference>
<comment type="caution">
    <text evidence="1">The sequence shown here is derived from an EMBL/GenBank/DDBJ whole genome shotgun (WGS) entry which is preliminary data.</text>
</comment>
<accession>A0ABP7ZJW2</accession>
<dbReference type="InterPro" id="IPR029058">
    <property type="entry name" value="AB_hydrolase_fold"/>
</dbReference>
<dbReference type="Pfam" id="PF06821">
    <property type="entry name" value="Ser_hydrolase"/>
    <property type="match status" value="1"/>
</dbReference>
<protein>
    <submittedName>
        <fullName evidence="1">Alpha/beta hydrolase</fullName>
    </submittedName>
</protein>
<keyword evidence="1" id="KW-0378">Hydrolase</keyword>
<dbReference type="InterPro" id="IPR010662">
    <property type="entry name" value="RBBP9/YdeN"/>
</dbReference>
<organism evidence="1 2">
    <name type="scientific">Gryllotalpicola daejeonensis</name>
    <dbReference type="NCBI Taxonomy" id="993087"/>
    <lineage>
        <taxon>Bacteria</taxon>
        <taxon>Bacillati</taxon>
        <taxon>Actinomycetota</taxon>
        <taxon>Actinomycetes</taxon>
        <taxon>Micrococcales</taxon>
        <taxon>Microbacteriaceae</taxon>
        <taxon>Gryllotalpicola</taxon>
    </lineage>
</organism>
<name>A0ABP7ZJW2_9MICO</name>
<gene>
    <name evidence="1" type="ORF">GCM10022286_17280</name>
</gene>
<proteinExistence type="predicted"/>
<dbReference type="RefSeq" id="WP_344791360.1">
    <property type="nucleotide sequence ID" value="NZ_BAABBV010000001.1"/>
</dbReference>
<reference evidence="1" key="2">
    <citation type="submission" date="2023-12" db="EMBL/GenBank/DDBJ databases">
        <authorList>
            <person name="Sun Q."/>
            <person name="Inoue M."/>
        </authorList>
    </citation>
    <scope>NUCLEOTIDE SEQUENCE</scope>
    <source>
        <strain evidence="1">JCM 17590</strain>
    </source>
</reference>
<sequence>MVAYVIIPGIGGSDNEHWQSHWQRQWGAAAVRIEPASWDRPELSDWVEAVQRAVDEAATRDEQVVLVAHSLGCWAAAAWLNGADEHLVRAALLVAPPDRGGSVFPVAEAATFLTVEARALPCPSLVIASANDPYGSVESAEHAAAAWGSRLEVVGELGHLNSASGLGEWPRGWELLESLLSS</sequence>
<dbReference type="EMBL" id="BAABBV010000001">
    <property type="protein sequence ID" value="GAA4160762.1"/>
    <property type="molecule type" value="Genomic_DNA"/>
</dbReference>
<dbReference type="Proteomes" id="UP001415169">
    <property type="component" value="Unassembled WGS sequence"/>
</dbReference>
<keyword evidence="2" id="KW-1185">Reference proteome</keyword>
<dbReference type="SUPFAM" id="SSF53474">
    <property type="entry name" value="alpha/beta-Hydrolases"/>
    <property type="match status" value="1"/>
</dbReference>
<evidence type="ECO:0000313" key="2">
    <source>
        <dbReference type="Proteomes" id="UP001415169"/>
    </source>
</evidence>
<dbReference type="GO" id="GO:0016787">
    <property type="term" value="F:hydrolase activity"/>
    <property type="evidence" value="ECO:0007669"/>
    <property type="project" value="UniProtKB-KW"/>
</dbReference>